<feature type="domain" description="RdRp catalytic" evidence="10">
    <location>
        <begin position="309"/>
        <end position="440"/>
    </location>
</feature>
<dbReference type="EC" id="2.7.7.48" evidence="1"/>
<dbReference type="GO" id="GO:0046872">
    <property type="term" value="F:metal ion binding"/>
    <property type="evidence" value="ECO:0007669"/>
    <property type="project" value="UniProtKB-KW"/>
</dbReference>
<dbReference type="Pfam" id="PF03431">
    <property type="entry name" value="RNA_replicase_B"/>
    <property type="match status" value="1"/>
</dbReference>
<protein>
    <recommendedName>
        <fullName evidence="1">RNA-directed RNA polymerase</fullName>
        <ecNumber evidence="1">2.7.7.48</ecNumber>
    </recommendedName>
    <alternativeName>
        <fullName evidence="7">RNA replicase beta chain</fullName>
    </alternativeName>
</protein>
<gene>
    <name evidence="11" type="primary">SRR6960797_4_3</name>
</gene>
<evidence type="ECO:0000256" key="5">
    <source>
        <dbReference type="ARBA" id="ARBA00022741"/>
    </source>
</evidence>
<keyword evidence="3" id="KW-0808">Transferase</keyword>
<keyword evidence="9" id="KW-0460">Magnesium</keyword>
<dbReference type="InterPro" id="IPR043502">
    <property type="entry name" value="DNA/RNA_pol_sf"/>
</dbReference>
<evidence type="ECO:0000256" key="8">
    <source>
        <dbReference type="ARBA" id="ARBA00048744"/>
    </source>
</evidence>
<feature type="binding site" evidence="9">
    <location>
        <position position="409"/>
    </location>
    <ligand>
        <name>Mg(2+)</name>
        <dbReference type="ChEBI" id="CHEBI:18420"/>
        <label>2</label>
    </ligand>
</feature>
<evidence type="ECO:0000313" key="12">
    <source>
        <dbReference type="Proteomes" id="UP000676635"/>
    </source>
</evidence>
<dbReference type="InterPro" id="IPR005093">
    <property type="entry name" value="RNArep_beta"/>
</dbReference>
<dbReference type="EMBL" id="BK014159">
    <property type="protein sequence ID" value="DAD52627.1"/>
    <property type="molecule type" value="Genomic_RNA"/>
</dbReference>
<accession>A0A8S5L500</accession>
<keyword evidence="5" id="KW-0547">Nucleotide-binding</keyword>
<dbReference type="PROSITE" id="PS50522">
    <property type="entry name" value="RDRP_PHAGE"/>
    <property type="match status" value="1"/>
</dbReference>
<comment type="cofactor">
    <cofactor evidence="9">
        <name>Mg(2+)</name>
        <dbReference type="ChEBI" id="CHEBI:18420"/>
    </cofactor>
    <text evidence="9">Binds 2 Mg(2+) per subunit.</text>
</comment>
<evidence type="ECO:0000256" key="6">
    <source>
        <dbReference type="ARBA" id="ARBA00022953"/>
    </source>
</evidence>
<sequence length="636" mass="72386">MLSLNETRRLARQYSINPRALWASVLMVAVTSNGYPETLREDVERLIFEEDDQGLLSLAGDLSSTVYDDHTVHYRMHQLSALIRKYPSLSLPDVNPEERALQVFRNAEFRCKWTNRKLAALARYNSGREAPAFHRMRKFINYVLRDKDDVDEDGLGPTPNLSRIYSQCSFTGGASIGVSGNATNIFRKLNSSENDGWSCSPEAFPHVCEAFWAHAQIREYVLTLMKGEAQYLCYDRELFDRKLADICICVRHNKIAFAVKDATIRRIVANEPTCTTVVLKGCDLEMRMKLRNAGFDLSNQELNVRLAYLGSRDWDSHDPFCTIDLKSASGMLAYSLVKELLPTQWFELLDSLRSQYYEMPDGTFGRYESFASMGNGSVFPLQTLIFASVCHAIYEELGIAPDFRVYGDDIIVRRSAFDRVIALLRFLGFKPNPKKTFSEGPFRESCGGDFHSGVNVRPVALDHELDSLERIFGFHNQSLRRGGLQELYFREVREHLIRVVPRPLRFVVPFDPSTNIPKWVIGKGLETTFDCAFWAPLEVVMTSKTCFYNRQTWSWGYTVLAADPTPDYLGELVDAHAFSNAMLQAALRGSPSNMPFTLRYTSNYKIVRLNQPVHFPDGASFTKLRQGYFGAATEVE</sequence>
<keyword evidence="4" id="KW-0548">Nucleotidyltransferase</keyword>
<keyword evidence="12" id="KW-1185">Reference proteome</keyword>
<evidence type="ECO:0000256" key="3">
    <source>
        <dbReference type="ARBA" id="ARBA00022679"/>
    </source>
</evidence>
<keyword evidence="6" id="KW-0693">Viral RNA replication</keyword>
<dbReference type="GO" id="GO:0003968">
    <property type="term" value="F:RNA-directed RNA polymerase activity"/>
    <property type="evidence" value="ECO:0007669"/>
    <property type="project" value="UniProtKB-KW"/>
</dbReference>
<dbReference type="RefSeq" id="YP_010770098.1">
    <property type="nucleotide sequence ID" value="NC_074162.1"/>
</dbReference>
<reference evidence="11" key="1">
    <citation type="submission" date="2020-09" db="EMBL/GenBank/DDBJ databases">
        <title>Leviviricetes taxonomy.</title>
        <authorList>
            <person name="Stockdale S.R."/>
            <person name="Callanan J."/>
            <person name="Adriaenssens E.M."/>
            <person name="Kuhn J.H."/>
            <person name="Rumnieks J."/>
            <person name="Shkoporov A."/>
            <person name="Draper L.A."/>
            <person name="Ross P."/>
            <person name="Hill C."/>
        </authorList>
    </citation>
    <scope>NUCLEOTIDE SEQUENCE</scope>
</reference>
<proteinExistence type="predicted"/>
<dbReference type="GO" id="GO:0000166">
    <property type="term" value="F:nucleotide binding"/>
    <property type="evidence" value="ECO:0007669"/>
    <property type="project" value="UniProtKB-KW"/>
</dbReference>
<evidence type="ECO:0000256" key="7">
    <source>
        <dbReference type="ARBA" id="ARBA00030248"/>
    </source>
</evidence>
<organism evidence="11 12">
    <name type="scientific">ssRNA phage SRR6960797_4</name>
    <dbReference type="NCBI Taxonomy" id="2786564"/>
    <lineage>
        <taxon>Viruses</taxon>
        <taxon>Riboviria</taxon>
        <taxon>Orthornavirae</taxon>
        <taxon>Lenarviricota</taxon>
        <taxon>Leviviricetes</taxon>
        <taxon>Norzivirales</taxon>
        <taxon>Solspiviridae</taxon>
        <taxon>Mintinovirus</taxon>
        <taxon>Mintinovirus pelovicinum</taxon>
    </lineage>
</organism>
<name>A0A8S5L500_9VIRU</name>
<keyword evidence="9" id="KW-0479">Metal-binding</keyword>
<dbReference type="GO" id="GO:0039694">
    <property type="term" value="P:viral RNA genome replication"/>
    <property type="evidence" value="ECO:0007669"/>
    <property type="project" value="InterPro"/>
</dbReference>
<evidence type="ECO:0000256" key="4">
    <source>
        <dbReference type="ARBA" id="ARBA00022695"/>
    </source>
</evidence>
<dbReference type="GeneID" id="80399308"/>
<feature type="binding site" evidence="9">
    <location>
        <position position="324"/>
    </location>
    <ligand>
        <name>Mg(2+)</name>
        <dbReference type="ChEBI" id="CHEBI:18420"/>
        <label>2</label>
    </ligand>
</feature>
<dbReference type="InterPro" id="IPR007096">
    <property type="entry name" value="RNA-dir_Rpol_cat_phage"/>
</dbReference>
<feature type="binding site" evidence="9">
    <location>
        <position position="408"/>
    </location>
    <ligand>
        <name>Mg(2+)</name>
        <dbReference type="ChEBI" id="CHEBI:18420"/>
        <label>2</label>
    </ligand>
</feature>
<evidence type="ECO:0000256" key="2">
    <source>
        <dbReference type="ARBA" id="ARBA00022484"/>
    </source>
</evidence>
<evidence type="ECO:0000259" key="10">
    <source>
        <dbReference type="PROSITE" id="PS50522"/>
    </source>
</evidence>
<evidence type="ECO:0000313" key="11">
    <source>
        <dbReference type="EMBL" id="DAD52627.1"/>
    </source>
</evidence>
<dbReference type="SUPFAM" id="SSF56672">
    <property type="entry name" value="DNA/RNA polymerases"/>
    <property type="match status" value="1"/>
</dbReference>
<evidence type="ECO:0000256" key="9">
    <source>
        <dbReference type="PIRSR" id="PIRSR605093-1"/>
    </source>
</evidence>
<comment type="catalytic activity">
    <reaction evidence="8">
        <text>RNA(n) + a ribonucleoside 5'-triphosphate = RNA(n+1) + diphosphate</text>
        <dbReference type="Rhea" id="RHEA:21248"/>
        <dbReference type="Rhea" id="RHEA-COMP:14527"/>
        <dbReference type="Rhea" id="RHEA-COMP:17342"/>
        <dbReference type="ChEBI" id="CHEBI:33019"/>
        <dbReference type="ChEBI" id="CHEBI:61557"/>
        <dbReference type="ChEBI" id="CHEBI:140395"/>
        <dbReference type="EC" id="2.7.7.48"/>
    </reaction>
</comment>
<keyword evidence="2 11" id="KW-0696">RNA-directed RNA polymerase</keyword>
<dbReference type="KEGG" id="vg:80399308"/>
<dbReference type="Proteomes" id="UP000676635">
    <property type="component" value="Segment"/>
</dbReference>
<evidence type="ECO:0000256" key="1">
    <source>
        <dbReference type="ARBA" id="ARBA00012494"/>
    </source>
</evidence>